<evidence type="ECO:0000313" key="5">
    <source>
        <dbReference type="Proteomes" id="UP000310158"/>
    </source>
</evidence>
<dbReference type="OrthoDB" id="3206554at2759"/>
<accession>A0A4S4LA84</accession>
<protein>
    <recommendedName>
        <fullName evidence="3">DUF6534 domain-containing protein</fullName>
    </recommendedName>
</protein>
<feature type="domain" description="DUF6534" evidence="3">
    <location>
        <begin position="136"/>
        <end position="228"/>
    </location>
</feature>
<dbReference type="Proteomes" id="UP000310158">
    <property type="component" value="Unassembled WGS sequence"/>
</dbReference>
<evidence type="ECO:0000313" key="4">
    <source>
        <dbReference type="EMBL" id="THH08524.1"/>
    </source>
</evidence>
<gene>
    <name evidence="4" type="ORF">EW146_g8962</name>
</gene>
<keyword evidence="2" id="KW-0812">Transmembrane</keyword>
<evidence type="ECO:0000256" key="1">
    <source>
        <dbReference type="SAM" id="MobiDB-lite"/>
    </source>
</evidence>
<name>A0A4S4LA84_9AGAM</name>
<feature type="region of interest" description="Disordered" evidence="1">
    <location>
        <begin position="272"/>
        <end position="344"/>
    </location>
</feature>
<keyword evidence="2" id="KW-0472">Membrane</keyword>
<dbReference type="EMBL" id="SGPL01000692">
    <property type="protein sequence ID" value="THH08524.1"/>
    <property type="molecule type" value="Genomic_DNA"/>
</dbReference>
<keyword evidence="5" id="KW-1185">Reference proteome</keyword>
<dbReference type="PANTHER" id="PTHR40465:SF1">
    <property type="entry name" value="DUF6534 DOMAIN-CONTAINING PROTEIN"/>
    <property type="match status" value="1"/>
</dbReference>
<organism evidence="4 5">
    <name type="scientific">Bondarzewia mesenterica</name>
    <dbReference type="NCBI Taxonomy" id="1095465"/>
    <lineage>
        <taxon>Eukaryota</taxon>
        <taxon>Fungi</taxon>
        <taxon>Dikarya</taxon>
        <taxon>Basidiomycota</taxon>
        <taxon>Agaricomycotina</taxon>
        <taxon>Agaricomycetes</taxon>
        <taxon>Russulales</taxon>
        <taxon>Bondarzewiaceae</taxon>
        <taxon>Bondarzewia</taxon>
    </lineage>
</organism>
<dbReference type="PANTHER" id="PTHR40465">
    <property type="entry name" value="CHROMOSOME 1, WHOLE GENOME SHOTGUN SEQUENCE"/>
    <property type="match status" value="1"/>
</dbReference>
<reference evidence="4 5" key="1">
    <citation type="submission" date="2019-02" db="EMBL/GenBank/DDBJ databases">
        <title>Genome sequencing of the rare red list fungi Bondarzewia mesenterica.</title>
        <authorList>
            <person name="Buettner E."/>
            <person name="Kellner H."/>
        </authorList>
    </citation>
    <scope>NUCLEOTIDE SEQUENCE [LARGE SCALE GENOMIC DNA]</scope>
    <source>
        <strain evidence="4 5">DSM 108281</strain>
    </source>
</reference>
<proteinExistence type="predicted"/>
<feature type="compositionally biased region" description="Basic and acidic residues" evidence="1">
    <location>
        <begin position="311"/>
        <end position="331"/>
    </location>
</feature>
<feature type="transmembrane region" description="Helical" evidence="2">
    <location>
        <begin position="158"/>
        <end position="182"/>
    </location>
</feature>
<dbReference type="InterPro" id="IPR045339">
    <property type="entry name" value="DUF6534"/>
</dbReference>
<comment type="caution">
    <text evidence="4">The sequence shown here is derived from an EMBL/GenBank/DDBJ whole genome shotgun (WGS) entry which is preliminary data.</text>
</comment>
<evidence type="ECO:0000259" key="3">
    <source>
        <dbReference type="Pfam" id="PF20152"/>
    </source>
</evidence>
<dbReference type="AlphaFoldDB" id="A0A4S4LA84"/>
<dbReference type="Pfam" id="PF20152">
    <property type="entry name" value="DUF6534"/>
    <property type="match status" value="1"/>
</dbReference>
<evidence type="ECO:0000256" key="2">
    <source>
        <dbReference type="SAM" id="Phobius"/>
    </source>
</evidence>
<sequence length="344" mass="38113">MAAQTFLYYRLYPEDQMRIKLIVFLVWLLDAIHTVLMSQSTWNYLILNFGDVSAADVIPRTLAHGIPIDLGFIHFDRDDRPSSHSSCTCKQKLATPFRSTPDSTVSFAPQILLAPGPAPIQIRSFTQFLDEASISRTGFGSMDHVIDLIMLYTFNNGALTCLTTVVCMICVSTYVLLPSHLIQLSPTRASTHPQFLTMPRNHIWLGLYFAISKLYANSLLATLNSRRSLRGRSQHSEGVGDHPLPVLFPSSFSRGGGVRSALGNHHHVDIGSRFRPTVSEGSPIDDDDPVTTKVHISVEKTVQYDEDDNLDRESAGGDGGRRGDIVVDERQPSPPERGSRFSSS</sequence>
<keyword evidence="2" id="KW-1133">Transmembrane helix</keyword>
<feature type="transmembrane region" description="Helical" evidence="2">
    <location>
        <begin position="202"/>
        <end position="223"/>
    </location>
</feature>